<dbReference type="PROSITE" id="PS50020">
    <property type="entry name" value="WW_DOMAIN_2"/>
    <property type="match status" value="1"/>
</dbReference>
<proteinExistence type="predicted"/>
<reference evidence="3 4" key="1">
    <citation type="submission" date="2009-08" db="EMBL/GenBank/DDBJ databases">
        <title>The Genome Sequence of Spizellomyces punctatus strain DAOM BR117.</title>
        <authorList>
            <consortium name="The Broad Institute Genome Sequencing Platform"/>
            <person name="Russ C."/>
            <person name="Cuomo C."/>
            <person name="Shea T."/>
            <person name="Young S.K."/>
            <person name="Zeng Q."/>
            <person name="Koehrsen M."/>
            <person name="Haas B."/>
            <person name="Borodovsky M."/>
            <person name="Guigo R."/>
            <person name="Alvarado L."/>
            <person name="Berlin A."/>
            <person name="Bochicchio J."/>
            <person name="Borenstein D."/>
            <person name="Chapman S."/>
            <person name="Chen Z."/>
            <person name="Engels R."/>
            <person name="Freedman E."/>
            <person name="Gellesch M."/>
            <person name="Goldberg J."/>
            <person name="Griggs A."/>
            <person name="Gujja S."/>
            <person name="Heiman D."/>
            <person name="Hepburn T."/>
            <person name="Howarth C."/>
            <person name="Jen D."/>
            <person name="Larson L."/>
            <person name="Lewis B."/>
            <person name="Mehta T."/>
            <person name="Park D."/>
            <person name="Pearson M."/>
            <person name="Roberts A."/>
            <person name="Saif S."/>
            <person name="Shenoy N."/>
            <person name="Sisk P."/>
            <person name="Stolte C."/>
            <person name="Sykes S."/>
            <person name="Thomson T."/>
            <person name="Walk T."/>
            <person name="White J."/>
            <person name="Yandava C."/>
            <person name="Burger G."/>
            <person name="Gray M.W."/>
            <person name="Holland P.W.H."/>
            <person name="King N."/>
            <person name="Lang F.B.F."/>
            <person name="Roger A.J."/>
            <person name="Ruiz-Trillo I."/>
            <person name="Lander E."/>
            <person name="Nusbaum C."/>
        </authorList>
    </citation>
    <scope>NUCLEOTIDE SEQUENCE [LARGE SCALE GENOMIC DNA]</scope>
    <source>
        <strain evidence="3 4">DAOM BR117</strain>
    </source>
</reference>
<dbReference type="InterPro" id="IPR001202">
    <property type="entry name" value="WW_dom"/>
</dbReference>
<keyword evidence="1" id="KW-0175">Coiled coil</keyword>
<keyword evidence="4" id="KW-1185">Reference proteome</keyword>
<dbReference type="AlphaFoldDB" id="A0A0L0HGT8"/>
<dbReference type="RefSeq" id="XP_016608367.1">
    <property type="nucleotide sequence ID" value="XM_016752887.1"/>
</dbReference>
<evidence type="ECO:0000313" key="3">
    <source>
        <dbReference type="EMBL" id="KND00328.1"/>
    </source>
</evidence>
<dbReference type="OrthoDB" id="3045089at2759"/>
<feature type="coiled-coil region" evidence="1">
    <location>
        <begin position="212"/>
        <end position="261"/>
    </location>
</feature>
<sequence length="447" mass="50094">MTRDTLYVISIGVFEAILQSFSEPVAPMEAGTVAIPNQEFLPPQVTICIPSIPSKTQTTLEGPVVSHPAVPAQISFYVPHSQLAHGSGVINIAPEIAPISLESYVPTSITRAKETPEFLGPLPSHISAFVDPKRSNRTYYADSALQTCSWIDPRTFATRKHDILEICEYELPYGWEEYLDTERGIVYYIDHIGCANYPLGPWTTETREAVMRDRELKERRRLEHEALKLEEEIELERQKKLQMEEQDRRRLEEEMLARQAQLLSASATDSLLAELTALNEKVALGRCEMALTSSDSTRLQEELSFFEVRLGRLQEINAQLEGQEQRLVETAQATNMELSEVRNMIDIEAAQRAALEDYVDQLRVEAEEATVSGEETVANDSELKVDCAEADQQHLAQLKGRLSTLALELDRDVQAYASAENTENGALIQSESARAITGGNFQIEIEP</sequence>
<dbReference type="SUPFAM" id="SSF51045">
    <property type="entry name" value="WW domain"/>
    <property type="match status" value="1"/>
</dbReference>
<dbReference type="VEuPathDB" id="FungiDB:SPPG_04652"/>
<organism evidence="3 4">
    <name type="scientific">Spizellomyces punctatus (strain DAOM BR117)</name>
    <dbReference type="NCBI Taxonomy" id="645134"/>
    <lineage>
        <taxon>Eukaryota</taxon>
        <taxon>Fungi</taxon>
        <taxon>Fungi incertae sedis</taxon>
        <taxon>Chytridiomycota</taxon>
        <taxon>Chytridiomycota incertae sedis</taxon>
        <taxon>Chytridiomycetes</taxon>
        <taxon>Spizellomycetales</taxon>
        <taxon>Spizellomycetaceae</taxon>
        <taxon>Spizellomyces</taxon>
    </lineage>
</organism>
<evidence type="ECO:0000313" key="4">
    <source>
        <dbReference type="Proteomes" id="UP000053201"/>
    </source>
</evidence>
<feature type="domain" description="WW" evidence="2">
    <location>
        <begin position="120"/>
        <end position="155"/>
    </location>
</feature>
<dbReference type="Proteomes" id="UP000053201">
    <property type="component" value="Unassembled WGS sequence"/>
</dbReference>
<dbReference type="Gene3D" id="2.20.70.10">
    <property type="match status" value="1"/>
</dbReference>
<gene>
    <name evidence="3" type="ORF">SPPG_04652</name>
</gene>
<accession>A0A0L0HGT8</accession>
<evidence type="ECO:0000256" key="1">
    <source>
        <dbReference type="SAM" id="Coils"/>
    </source>
</evidence>
<name>A0A0L0HGT8_SPIPD</name>
<dbReference type="CDD" id="cd00201">
    <property type="entry name" value="WW"/>
    <property type="match status" value="1"/>
</dbReference>
<dbReference type="InterPro" id="IPR036020">
    <property type="entry name" value="WW_dom_sf"/>
</dbReference>
<evidence type="ECO:0000259" key="2">
    <source>
        <dbReference type="PROSITE" id="PS50020"/>
    </source>
</evidence>
<protein>
    <recommendedName>
        <fullName evidence="2">WW domain-containing protein</fullName>
    </recommendedName>
</protein>
<dbReference type="EMBL" id="KQ257456">
    <property type="protein sequence ID" value="KND00328.1"/>
    <property type="molecule type" value="Genomic_DNA"/>
</dbReference>
<dbReference type="GeneID" id="27688089"/>
<dbReference type="InParanoid" id="A0A0L0HGT8"/>